<accession>A0ABN2QQW7</accession>
<dbReference type="Gene3D" id="3.20.20.30">
    <property type="entry name" value="Luciferase-like domain"/>
    <property type="match status" value="1"/>
</dbReference>
<keyword evidence="4" id="KW-1185">Reference proteome</keyword>
<dbReference type="PANTHER" id="PTHR43244">
    <property type="match status" value="1"/>
</dbReference>
<dbReference type="EMBL" id="BAAANN010000010">
    <property type="protein sequence ID" value="GAA1956740.1"/>
    <property type="molecule type" value="Genomic_DNA"/>
</dbReference>
<dbReference type="Pfam" id="PF00296">
    <property type="entry name" value="Bac_luciferase"/>
    <property type="match status" value="1"/>
</dbReference>
<comment type="caution">
    <text evidence="3">The sequence shown here is derived from an EMBL/GenBank/DDBJ whole genome shotgun (WGS) entry which is preliminary data.</text>
</comment>
<evidence type="ECO:0000259" key="2">
    <source>
        <dbReference type="Pfam" id="PF00296"/>
    </source>
</evidence>
<dbReference type="Proteomes" id="UP001501116">
    <property type="component" value="Unassembled WGS sequence"/>
</dbReference>
<dbReference type="RefSeq" id="WP_344417715.1">
    <property type="nucleotide sequence ID" value="NZ_BAAANN010000010.1"/>
</dbReference>
<proteinExistence type="predicted"/>
<gene>
    <name evidence="3" type="primary">mer</name>
    <name evidence="3" type="ORF">GCM10009754_28390</name>
</gene>
<feature type="domain" description="Luciferase-like" evidence="2">
    <location>
        <begin position="12"/>
        <end position="287"/>
    </location>
</feature>
<evidence type="ECO:0000256" key="1">
    <source>
        <dbReference type="ARBA" id="ARBA00023002"/>
    </source>
</evidence>
<evidence type="ECO:0000313" key="3">
    <source>
        <dbReference type="EMBL" id="GAA1956740.1"/>
    </source>
</evidence>
<protein>
    <submittedName>
        <fullName evidence="3">5,10-methylenetetrahydromethanopterin reductase</fullName>
    </submittedName>
</protein>
<dbReference type="InterPro" id="IPR011251">
    <property type="entry name" value="Luciferase-like_dom"/>
</dbReference>
<dbReference type="SUPFAM" id="SSF51679">
    <property type="entry name" value="Bacterial luciferase-like"/>
    <property type="match status" value="1"/>
</dbReference>
<dbReference type="CDD" id="cd01097">
    <property type="entry name" value="Tetrahydromethanopterin_reductase"/>
    <property type="match status" value="1"/>
</dbReference>
<name>A0ABN2QQW7_9PSEU</name>
<dbReference type="InterPro" id="IPR036661">
    <property type="entry name" value="Luciferase-like_sf"/>
</dbReference>
<keyword evidence="1" id="KW-0560">Oxidoreductase</keyword>
<organism evidence="3 4">
    <name type="scientific">Amycolatopsis minnesotensis</name>
    <dbReference type="NCBI Taxonomy" id="337894"/>
    <lineage>
        <taxon>Bacteria</taxon>
        <taxon>Bacillati</taxon>
        <taxon>Actinomycetota</taxon>
        <taxon>Actinomycetes</taxon>
        <taxon>Pseudonocardiales</taxon>
        <taxon>Pseudonocardiaceae</taxon>
        <taxon>Amycolatopsis</taxon>
    </lineage>
</organism>
<dbReference type="InterPro" id="IPR050564">
    <property type="entry name" value="F420-G6PD/mer"/>
</dbReference>
<evidence type="ECO:0000313" key="4">
    <source>
        <dbReference type="Proteomes" id="UP001501116"/>
    </source>
</evidence>
<dbReference type="PANTHER" id="PTHR43244:SF1">
    <property type="entry name" value="5,10-METHYLENETETRAHYDROMETHANOPTERIN REDUCTASE"/>
    <property type="match status" value="1"/>
</dbReference>
<reference evidence="3 4" key="1">
    <citation type="journal article" date="2019" name="Int. J. Syst. Evol. Microbiol.">
        <title>The Global Catalogue of Microorganisms (GCM) 10K type strain sequencing project: providing services to taxonomists for standard genome sequencing and annotation.</title>
        <authorList>
            <consortium name="The Broad Institute Genomics Platform"/>
            <consortium name="The Broad Institute Genome Sequencing Center for Infectious Disease"/>
            <person name="Wu L."/>
            <person name="Ma J."/>
        </authorList>
    </citation>
    <scope>NUCLEOTIDE SEQUENCE [LARGE SCALE GENOMIC DNA]</scope>
    <source>
        <strain evidence="3 4">JCM 14545</strain>
    </source>
</reference>
<sequence length="328" mass="35055">MRYSLLFPLAPARPEQAVPFANLVRWTGAHRLWQGQTMTIEAHQLITWLAGIGIRVPAGFGVSLMPFRSPYQAALDARSVAISTGQPVLAGFGPGEPVVQESMLGSRYSSPLRASEEYVRIVRGLLSGQPTEVGGEHYSTYARLGPCPSAPVSVGLGVLREKMAVLAGEVADAAITWLGSASYLDRILLPAMRAAPDRALPEPVRVTAFVPVALAGVDRDVTDLAAASCGAHLRAPHYQDALRRSGIELSGDGSDFGKLVDAGVFLYGTAADIHERLDEYRTIGVDEIVLNVSGVAKTLGFRAAIGDLEEILAECPNTHLHPMPRSLR</sequence>